<evidence type="ECO:0000313" key="2">
    <source>
        <dbReference type="EMBL" id="CAA9382797.1"/>
    </source>
</evidence>
<dbReference type="EMBL" id="CADCUK010000152">
    <property type="protein sequence ID" value="CAA9382797.1"/>
    <property type="molecule type" value="Genomic_DNA"/>
</dbReference>
<feature type="compositionally biased region" description="Basic and acidic residues" evidence="1">
    <location>
        <begin position="177"/>
        <end position="197"/>
    </location>
</feature>
<accession>A0A6J4NEK2</accession>
<sequence length="197" mass="21294">DVRDRSAKGDWGRSALDPGLDDACPPAARRRGGGRGQGRAPVPGAGRDEGQLLLALPRPRGTQEGRGGPLVRRDAGRPERDGVPRGPATARAHQDHGHAARRRPVVERRARAAGLGAQRRAGGRDDRGQRAARLRPRPGRARAARSRQPQRPHARRSADLRRHRLRARPAVAAEADTGGHRRPGELPVQRDRGAPPL</sequence>
<dbReference type="AlphaFoldDB" id="A0A6J4NEK2"/>
<organism evidence="2">
    <name type="scientific">uncultured Nocardioidaceae bacterium</name>
    <dbReference type="NCBI Taxonomy" id="253824"/>
    <lineage>
        <taxon>Bacteria</taxon>
        <taxon>Bacillati</taxon>
        <taxon>Actinomycetota</taxon>
        <taxon>Actinomycetes</taxon>
        <taxon>Propionibacteriales</taxon>
        <taxon>Nocardioidaceae</taxon>
        <taxon>environmental samples</taxon>
    </lineage>
</organism>
<feature type="compositionally biased region" description="Basic residues" evidence="1">
    <location>
        <begin position="130"/>
        <end position="167"/>
    </location>
</feature>
<evidence type="ECO:0000256" key="1">
    <source>
        <dbReference type="SAM" id="MobiDB-lite"/>
    </source>
</evidence>
<reference evidence="2" key="1">
    <citation type="submission" date="2020-02" db="EMBL/GenBank/DDBJ databases">
        <authorList>
            <person name="Meier V. D."/>
        </authorList>
    </citation>
    <scope>NUCLEOTIDE SEQUENCE</scope>
    <source>
        <strain evidence="2">AVDCRST_MAG47</strain>
    </source>
</reference>
<feature type="region of interest" description="Disordered" evidence="1">
    <location>
        <begin position="1"/>
        <end position="197"/>
    </location>
</feature>
<proteinExistence type="predicted"/>
<name>A0A6J4NEK2_9ACTN</name>
<feature type="compositionally biased region" description="Basic and acidic residues" evidence="1">
    <location>
        <begin position="92"/>
        <end position="110"/>
    </location>
</feature>
<feature type="non-terminal residue" evidence="2">
    <location>
        <position position="197"/>
    </location>
</feature>
<feature type="non-terminal residue" evidence="2">
    <location>
        <position position="1"/>
    </location>
</feature>
<feature type="compositionally biased region" description="Basic and acidic residues" evidence="1">
    <location>
        <begin position="1"/>
        <end position="11"/>
    </location>
</feature>
<feature type="compositionally biased region" description="Basic and acidic residues" evidence="1">
    <location>
        <begin position="71"/>
        <end position="83"/>
    </location>
</feature>
<gene>
    <name evidence="2" type="ORF">AVDCRST_MAG47-2295</name>
</gene>
<protein>
    <submittedName>
        <fullName evidence="2">Transcriptional regulator, AcrR family</fullName>
    </submittedName>
</protein>